<keyword evidence="3" id="KW-1185">Reference proteome</keyword>
<reference evidence="2 3" key="1">
    <citation type="submission" date="2023-04" db="EMBL/GenBank/DDBJ databases">
        <title>Forest soil microbial communities from Buena Vista Peninsula, Colon Province, Panama.</title>
        <authorList>
            <person name="Bouskill N."/>
        </authorList>
    </citation>
    <scope>NUCLEOTIDE SEQUENCE [LARGE SCALE GENOMIC DNA]</scope>
    <source>
        <strain evidence="2 3">AC80</strain>
    </source>
</reference>
<feature type="region of interest" description="Disordered" evidence="1">
    <location>
        <begin position="46"/>
        <end position="120"/>
    </location>
</feature>
<organism evidence="2 3">
    <name type="scientific">Mycolicibacterium frederiksbergense</name>
    <dbReference type="NCBI Taxonomy" id="117567"/>
    <lineage>
        <taxon>Bacteria</taxon>
        <taxon>Bacillati</taxon>
        <taxon>Actinomycetota</taxon>
        <taxon>Actinomycetes</taxon>
        <taxon>Mycobacteriales</taxon>
        <taxon>Mycobacteriaceae</taxon>
        <taxon>Mycolicibacterium</taxon>
    </lineage>
</organism>
<dbReference type="RefSeq" id="WP_280832825.1">
    <property type="nucleotide sequence ID" value="NZ_JARXVE010000004.1"/>
</dbReference>
<gene>
    <name evidence="2" type="ORF">M2272_002828</name>
</gene>
<accession>A0ABT6KZS1</accession>
<feature type="compositionally biased region" description="Basic and acidic residues" evidence="1">
    <location>
        <begin position="109"/>
        <end position="120"/>
    </location>
</feature>
<protein>
    <submittedName>
        <fullName evidence="2">Uncharacterized protein</fullName>
    </submittedName>
</protein>
<evidence type="ECO:0000313" key="2">
    <source>
        <dbReference type="EMBL" id="MDH6196185.1"/>
    </source>
</evidence>
<dbReference type="EMBL" id="JARXVE010000004">
    <property type="protein sequence ID" value="MDH6196185.1"/>
    <property type="molecule type" value="Genomic_DNA"/>
</dbReference>
<sequence>MGPNPCITAGATAVAGTFALAGATDEVDEACEPVAGEEVPLVAGVDSEVLAGDPVSPGVDAEPVDAEGDDADDDDPAPEPLPDEPRPAAEVSTRGRPGERGSLPVALADEPRPAAEVSTR</sequence>
<dbReference type="Proteomes" id="UP001160130">
    <property type="component" value="Unassembled WGS sequence"/>
</dbReference>
<comment type="caution">
    <text evidence="2">The sequence shown here is derived from an EMBL/GenBank/DDBJ whole genome shotgun (WGS) entry which is preliminary data.</text>
</comment>
<name>A0ABT6KZS1_9MYCO</name>
<feature type="compositionally biased region" description="Acidic residues" evidence="1">
    <location>
        <begin position="62"/>
        <end position="77"/>
    </location>
</feature>
<evidence type="ECO:0000256" key="1">
    <source>
        <dbReference type="SAM" id="MobiDB-lite"/>
    </source>
</evidence>
<evidence type="ECO:0000313" key="3">
    <source>
        <dbReference type="Proteomes" id="UP001160130"/>
    </source>
</evidence>
<proteinExistence type="predicted"/>